<keyword evidence="2" id="KW-1185">Reference proteome</keyword>
<gene>
    <name evidence="1" type="ORF">AAAX94_00185</name>
</gene>
<dbReference type="EMBL" id="JBBNFW010000025">
    <property type="protein sequence ID" value="MEQ2411479.1"/>
    <property type="molecule type" value="Genomic_DNA"/>
</dbReference>
<evidence type="ECO:0000313" key="2">
    <source>
        <dbReference type="Proteomes" id="UP001470752"/>
    </source>
</evidence>
<organism evidence="1 2">
    <name type="scientific">Blautia acetigignens</name>
    <dbReference type="NCBI Taxonomy" id="2981783"/>
    <lineage>
        <taxon>Bacteria</taxon>
        <taxon>Bacillati</taxon>
        <taxon>Bacillota</taxon>
        <taxon>Clostridia</taxon>
        <taxon>Lachnospirales</taxon>
        <taxon>Lachnospiraceae</taxon>
        <taxon>Blautia</taxon>
    </lineage>
</organism>
<protein>
    <submittedName>
        <fullName evidence="1">Uncharacterized protein</fullName>
    </submittedName>
</protein>
<name>A0ABV1CGI7_9FIRM</name>
<comment type="caution">
    <text evidence="1">The sequence shown here is derived from an EMBL/GenBank/DDBJ whole genome shotgun (WGS) entry which is preliminary data.</text>
</comment>
<dbReference type="Proteomes" id="UP001470752">
    <property type="component" value="Unassembled WGS sequence"/>
</dbReference>
<sequence>MEYINEYVLRIGRLRQSIGMMIEGDKNELYENIPSSDDWYDDEETKLEENCYSKDEIVYNYFFADIKSDKEDEKIEAIISNIFMECSDIRYNMFLGFLQRLCQKMEKILLYDKLEENDIVRFHFRYLADRNTFLYLKLCTSFPDQIDPSEHEPSEIKFGELIEAAYKSRKSLIYSVNKSFCKKKLKDKWTNFLTVIPLFEENNFKRKYADSLFKNYPFITFGVTINSEKFNKLLYCMDYFSINKMLEEVISTYIRIFRIDMDKFCAWARKELEKEDSNE</sequence>
<accession>A0ABV1CGI7</accession>
<dbReference type="RefSeq" id="WP_349082082.1">
    <property type="nucleotide sequence ID" value="NZ_JBBNFW010000025.1"/>
</dbReference>
<proteinExistence type="predicted"/>
<evidence type="ECO:0000313" key="1">
    <source>
        <dbReference type="EMBL" id="MEQ2411479.1"/>
    </source>
</evidence>
<reference evidence="1 2" key="1">
    <citation type="submission" date="2024-04" db="EMBL/GenBank/DDBJ databases">
        <title>Human intestinal bacterial collection.</title>
        <authorList>
            <person name="Pauvert C."/>
            <person name="Hitch T.C.A."/>
            <person name="Clavel T."/>
        </authorList>
    </citation>
    <scope>NUCLEOTIDE SEQUENCE [LARGE SCALE GENOMIC DNA]</scope>
    <source>
        <strain evidence="1 2">CLA-AA-H161</strain>
    </source>
</reference>